<comment type="caution">
    <text evidence="2">The sequence shown here is derived from an EMBL/GenBank/DDBJ whole genome shotgun (WGS) entry which is preliminary data.</text>
</comment>
<evidence type="ECO:0000313" key="3">
    <source>
        <dbReference type="Proteomes" id="UP000735302"/>
    </source>
</evidence>
<organism evidence="2 3">
    <name type="scientific">Plakobranchus ocellatus</name>
    <dbReference type="NCBI Taxonomy" id="259542"/>
    <lineage>
        <taxon>Eukaryota</taxon>
        <taxon>Metazoa</taxon>
        <taxon>Spiralia</taxon>
        <taxon>Lophotrochozoa</taxon>
        <taxon>Mollusca</taxon>
        <taxon>Gastropoda</taxon>
        <taxon>Heterobranchia</taxon>
        <taxon>Euthyneura</taxon>
        <taxon>Panpulmonata</taxon>
        <taxon>Sacoglossa</taxon>
        <taxon>Placobranchoidea</taxon>
        <taxon>Plakobranchidae</taxon>
        <taxon>Plakobranchus</taxon>
    </lineage>
</organism>
<dbReference type="EMBL" id="BLXT01004654">
    <property type="protein sequence ID" value="GFO16157.1"/>
    <property type="molecule type" value="Genomic_DNA"/>
</dbReference>
<evidence type="ECO:0000313" key="2">
    <source>
        <dbReference type="EMBL" id="GFO16157.1"/>
    </source>
</evidence>
<protein>
    <submittedName>
        <fullName evidence="2">Uncharacterized protein</fullName>
    </submittedName>
</protein>
<keyword evidence="3" id="KW-1185">Reference proteome</keyword>
<gene>
    <name evidence="2" type="ORF">PoB_004266200</name>
</gene>
<name>A0AAV4BAJ0_9GAST</name>
<dbReference type="AlphaFoldDB" id="A0AAV4BAJ0"/>
<evidence type="ECO:0000256" key="1">
    <source>
        <dbReference type="SAM" id="MobiDB-lite"/>
    </source>
</evidence>
<feature type="region of interest" description="Disordered" evidence="1">
    <location>
        <begin position="66"/>
        <end position="92"/>
    </location>
</feature>
<dbReference type="Proteomes" id="UP000735302">
    <property type="component" value="Unassembled WGS sequence"/>
</dbReference>
<reference evidence="2 3" key="1">
    <citation type="journal article" date="2021" name="Elife">
        <title>Chloroplast acquisition without the gene transfer in kleptoplastic sea slugs, Plakobranchus ocellatus.</title>
        <authorList>
            <person name="Maeda T."/>
            <person name="Takahashi S."/>
            <person name="Yoshida T."/>
            <person name="Shimamura S."/>
            <person name="Takaki Y."/>
            <person name="Nagai Y."/>
            <person name="Toyoda A."/>
            <person name="Suzuki Y."/>
            <person name="Arimoto A."/>
            <person name="Ishii H."/>
            <person name="Satoh N."/>
            <person name="Nishiyama T."/>
            <person name="Hasebe M."/>
            <person name="Maruyama T."/>
            <person name="Minagawa J."/>
            <person name="Obokata J."/>
            <person name="Shigenobu S."/>
        </authorList>
    </citation>
    <scope>NUCLEOTIDE SEQUENCE [LARGE SCALE GENOMIC DNA]</scope>
</reference>
<feature type="compositionally biased region" description="Basic residues" evidence="1">
    <location>
        <begin position="83"/>
        <end position="92"/>
    </location>
</feature>
<sequence>MVMMEGKKGEEMYRFWHLASHPQRDDLRLSALRQARAPVTGLEPATEGSLQISGQILYPLCHQSLQEEKEEEEQQQQEEGGGRRRKRRRIWS</sequence>
<proteinExistence type="predicted"/>
<accession>A0AAV4BAJ0</accession>